<name>A0A163JBH3_ABSGL</name>
<dbReference type="PANTHER" id="PTHR13832:SF792">
    <property type="entry name" value="GM14286P"/>
    <property type="match status" value="1"/>
</dbReference>
<dbReference type="OMA" id="DHNAWNP"/>
<dbReference type="SUPFAM" id="SSF81606">
    <property type="entry name" value="PP2C-like"/>
    <property type="match status" value="1"/>
</dbReference>
<dbReference type="Gene3D" id="3.60.40.10">
    <property type="entry name" value="PPM-type phosphatase domain"/>
    <property type="match status" value="1"/>
</dbReference>
<proteinExistence type="predicted"/>
<organism evidence="2">
    <name type="scientific">Absidia glauca</name>
    <name type="common">Pin mould</name>
    <dbReference type="NCBI Taxonomy" id="4829"/>
    <lineage>
        <taxon>Eukaryota</taxon>
        <taxon>Fungi</taxon>
        <taxon>Fungi incertae sedis</taxon>
        <taxon>Mucoromycota</taxon>
        <taxon>Mucoromycotina</taxon>
        <taxon>Mucoromycetes</taxon>
        <taxon>Mucorales</taxon>
        <taxon>Cunninghamellaceae</taxon>
        <taxon>Absidia</taxon>
    </lineage>
</organism>
<dbReference type="AlphaFoldDB" id="A0A163JBH3"/>
<dbReference type="PROSITE" id="PS51746">
    <property type="entry name" value="PPM_2"/>
    <property type="match status" value="1"/>
</dbReference>
<reference evidence="2" key="1">
    <citation type="submission" date="2016-04" db="EMBL/GenBank/DDBJ databases">
        <authorList>
            <person name="Evans L.H."/>
            <person name="Alamgir A."/>
            <person name="Owens N."/>
            <person name="Weber N.D."/>
            <person name="Virtaneva K."/>
            <person name="Barbian K."/>
            <person name="Babar A."/>
            <person name="Rosenke K."/>
        </authorList>
    </citation>
    <scope>NUCLEOTIDE SEQUENCE [LARGE SCALE GENOMIC DNA]</scope>
    <source>
        <strain evidence="2">CBS 101.48</strain>
    </source>
</reference>
<accession>A0A163JBH3</accession>
<dbReference type="InterPro" id="IPR036457">
    <property type="entry name" value="PPM-type-like_dom_sf"/>
</dbReference>
<evidence type="ECO:0000259" key="1">
    <source>
        <dbReference type="PROSITE" id="PS51746"/>
    </source>
</evidence>
<dbReference type="GO" id="GO:0005739">
    <property type="term" value="C:mitochondrion"/>
    <property type="evidence" value="ECO:0007669"/>
    <property type="project" value="TreeGrafter"/>
</dbReference>
<dbReference type="InParanoid" id="A0A163JBH3"/>
<dbReference type="STRING" id="4829.A0A163JBH3"/>
<evidence type="ECO:0000313" key="3">
    <source>
        <dbReference type="Proteomes" id="UP000078561"/>
    </source>
</evidence>
<dbReference type="FunCoup" id="A0A163JBH3">
    <property type="interactions" value="255"/>
</dbReference>
<dbReference type="EMBL" id="LT552686">
    <property type="protein sequence ID" value="SAL99345.1"/>
    <property type="molecule type" value="Genomic_DNA"/>
</dbReference>
<dbReference type="Proteomes" id="UP000078561">
    <property type="component" value="Unassembled WGS sequence"/>
</dbReference>
<dbReference type="InterPro" id="IPR015655">
    <property type="entry name" value="PP2C"/>
</dbReference>
<dbReference type="CDD" id="cd00143">
    <property type="entry name" value="PP2Cc"/>
    <property type="match status" value="1"/>
</dbReference>
<dbReference type="Pfam" id="PF00481">
    <property type="entry name" value="PP2C"/>
    <property type="match status" value="1"/>
</dbReference>
<protein>
    <recommendedName>
        <fullName evidence="1">PPM-type phosphatase domain-containing protein</fullName>
    </recommendedName>
</protein>
<dbReference type="GO" id="GO:0004741">
    <property type="term" value="F:[pyruvate dehydrogenase (acetyl-transferring)]-phosphatase activity"/>
    <property type="evidence" value="ECO:0007669"/>
    <property type="project" value="TreeGrafter"/>
</dbReference>
<evidence type="ECO:0000313" key="2">
    <source>
        <dbReference type="EMBL" id="SAL99345.1"/>
    </source>
</evidence>
<dbReference type="InterPro" id="IPR001932">
    <property type="entry name" value="PPM-type_phosphatase-like_dom"/>
</dbReference>
<gene>
    <name evidence="2" type="primary">ABSGL_04954.1 scaffold 6254</name>
</gene>
<keyword evidence="3" id="KW-1185">Reference proteome</keyword>
<dbReference type="OrthoDB" id="420076at2759"/>
<dbReference type="PANTHER" id="PTHR13832">
    <property type="entry name" value="PROTEIN PHOSPHATASE 2C"/>
    <property type="match status" value="1"/>
</dbReference>
<sequence length="508" mass="57144">MPIPFRTISTAAAGIGLSGVGYYVYRNQASPAKSNDTTIEHGPQEFYDSRPFKWLSPEEINNRLRSKQLANKVTLNRVRAVYTSQLPSNSPVEDHFSTYLVGSNGLFAGVYDGITNRKSVLQVANASLLPFVGHIGPLCSKLIQKQLPSYVARQLENKGDAQSVEGAISTAFEDLDQDIQQRFYNLFPRNVQHLNEKDIQDAVRKHADPAAADLIIKEAIHGSCACAVYLDGDDLYAANTGDSRVVIVRQEEDGTWSGRRLVEEESPANPEWKAHMISQHPPDEAQNIVHRNRIFGLIAVGGSFGDIMYKVPRDYQIKVLPFIPYEAYSTFARYHHRIVVNYRTPPYLSSKPLTSHHKLQKGDKYVIIGTDGLWDELSWDNVRSESGDQVAAELISSWKSAQDKEANPATHMIRESLLFDAVYKNVGKRVPVSDPTLEMSKRLTRQPSRRYRDDITVTVIELKEEEDSGPASFQDVGEVSPAEQVEILPRLVTPKQSNWYSGWLWSRL</sequence>
<feature type="domain" description="PPM-type phosphatase" evidence="1">
    <location>
        <begin position="78"/>
        <end position="462"/>
    </location>
</feature>
<dbReference type="SMART" id="SM00332">
    <property type="entry name" value="PP2Cc"/>
    <property type="match status" value="1"/>
</dbReference>